<feature type="compositionally biased region" description="Low complexity" evidence="1">
    <location>
        <begin position="47"/>
        <end position="65"/>
    </location>
</feature>
<evidence type="ECO:0000313" key="2">
    <source>
        <dbReference type="EMBL" id="MBO8187714.1"/>
    </source>
</evidence>
<feature type="region of interest" description="Disordered" evidence="1">
    <location>
        <begin position="112"/>
        <end position="142"/>
    </location>
</feature>
<feature type="compositionally biased region" description="Basic and acidic residues" evidence="1">
    <location>
        <begin position="122"/>
        <end position="134"/>
    </location>
</feature>
<dbReference type="Proteomes" id="UP001518976">
    <property type="component" value="Unassembled WGS sequence"/>
</dbReference>
<reference evidence="2 3" key="1">
    <citation type="submission" date="2021-02" db="EMBL/GenBank/DDBJ databases">
        <title>Streptomyces spirodelae sp. nov., isolated from duckweed.</title>
        <authorList>
            <person name="Saimee Y."/>
            <person name="Duangmal K."/>
        </authorList>
    </citation>
    <scope>NUCLEOTIDE SEQUENCE [LARGE SCALE GENOMIC DNA]</scope>
    <source>
        <strain evidence="2 3">DW4-2</strain>
    </source>
</reference>
<gene>
    <name evidence="2" type="ORF">JW592_19935</name>
</gene>
<keyword evidence="3" id="KW-1185">Reference proteome</keyword>
<sequence length="214" mass="22805">MPNCRNRSVPSSGTAASALAGAAALLLGLGPLTACQSSDSRLYAGGAEASATASPTFSPAESASPRRFSLSVRHGLTALETAQRALPRSTAYHVTHDDEGIPEWEIKVAEESGSEWDVSVSDDGKKVTGRHEDTTPDDNAGKLQDFRVPVEEAVRKAAARHPDQDLHSVVTTKNKKGEDLWQVTVVEGAHAEAAQTQLVVEVRTGKVLREKQEK</sequence>
<evidence type="ECO:0000313" key="3">
    <source>
        <dbReference type="Proteomes" id="UP001518976"/>
    </source>
</evidence>
<proteinExistence type="predicted"/>
<name>A0ABS3WX46_9ACTN</name>
<evidence type="ECO:0008006" key="4">
    <source>
        <dbReference type="Google" id="ProtNLM"/>
    </source>
</evidence>
<dbReference type="RefSeq" id="WP_209266516.1">
    <property type="nucleotide sequence ID" value="NZ_JAFFZN010000018.1"/>
</dbReference>
<accession>A0ABS3WX46</accession>
<dbReference type="EMBL" id="JAFFZN010000018">
    <property type="protein sequence ID" value="MBO8187714.1"/>
    <property type="molecule type" value="Genomic_DNA"/>
</dbReference>
<feature type="region of interest" description="Disordered" evidence="1">
    <location>
        <begin position="44"/>
        <end position="65"/>
    </location>
</feature>
<protein>
    <recommendedName>
        <fullName evidence="4">PepSY domain-containing protein</fullName>
    </recommendedName>
</protein>
<evidence type="ECO:0000256" key="1">
    <source>
        <dbReference type="SAM" id="MobiDB-lite"/>
    </source>
</evidence>
<organism evidence="2 3">
    <name type="scientific">Streptomyces spirodelae</name>
    <dbReference type="NCBI Taxonomy" id="2812904"/>
    <lineage>
        <taxon>Bacteria</taxon>
        <taxon>Bacillati</taxon>
        <taxon>Actinomycetota</taxon>
        <taxon>Actinomycetes</taxon>
        <taxon>Kitasatosporales</taxon>
        <taxon>Streptomycetaceae</taxon>
        <taxon>Streptomyces</taxon>
    </lineage>
</organism>
<comment type="caution">
    <text evidence="2">The sequence shown here is derived from an EMBL/GenBank/DDBJ whole genome shotgun (WGS) entry which is preliminary data.</text>
</comment>
<dbReference type="Gene3D" id="3.30.505.20">
    <property type="match status" value="1"/>
</dbReference>